<dbReference type="InterPro" id="IPR000587">
    <property type="entry name" value="Creatinase_N"/>
</dbReference>
<dbReference type="InterPro" id="IPR000994">
    <property type="entry name" value="Pept_M24"/>
</dbReference>
<evidence type="ECO:0000259" key="1">
    <source>
        <dbReference type="Pfam" id="PF00557"/>
    </source>
</evidence>
<dbReference type="InterPro" id="IPR050659">
    <property type="entry name" value="Peptidase_M24B"/>
</dbReference>
<keyword evidence="4" id="KW-1185">Reference proteome</keyword>
<accession>A0ABT1NGG2</accession>
<evidence type="ECO:0000259" key="2">
    <source>
        <dbReference type="Pfam" id="PF01321"/>
    </source>
</evidence>
<feature type="domain" description="Peptidase M24" evidence="1">
    <location>
        <begin position="169"/>
        <end position="374"/>
    </location>
</feature>
<dbReference type="SUPFAM" id="SSF53092">
    <property type="entry name" value="Creatinase/prolidase N-terminal domain"/>
    <property type="match status" value="1"/>
</dbReference>
<dbReference type="Gene3D" id="3.90.230.10">
    <property type="entry name" value="Creatinase/methionine aminopeptidase superfamily"/>
    <property type="match status" value="1"/>
</dbReference>
<reference evidence="3 4" key="1">
    <citation type="submission" date="2021-10" db="EMBL/GenBank/DDBJ databases">
        <title>Lutispora strain m25 sp. nov., a thermophilic, non-spore-forming bacterium isolated from a lab-scale methanogenic bioreactor digesting anaerobic sludge.</title>
        <authorList>
            <person name="El Houari A."/>
            <person name="Mcdonald J."/>
        </authorList>
    </citation>
    <scope>NUCLEOTIDE SEQUENCE [LARGE SCALE GENOMIC DNA]</scope>
    <source>
        <strain evidence="4">m25</strain>
    </source>
</reference>
<dbReference type="RefSeq" id="WP_255226753.1">
    <property type="nucleotide sequence ID" value="NZ_JAJEKE010000004.1"/>
</dbReference>
<gene>
    <name evidence="3" type="ORF">LJD61_06670</name>
</gene>
<dbReference type="Gene3D" id="3.40.350.10">
    <property type="entry name" value="Creatinase/prolidase N-terminal domain"/>
    <property type="match status" value="1"/>
</dbReference>
<evidence type="ECO:0000313" key="4">
    <source>
        <dbReference type="Proteomes" id="UP001651880"/>
    </source>
</evidence>
<dbReference type="PANTHER" id="PTHR46112:SF2">
    <property type="entry name" value="XAA-PRO AMINOPEPTIDASE P-RELATED"/>
    <property type="match status" value="1"/>
</dbReference>
<dbReference type="PRINTS" id="PR00599">
    <property type="entry name" value="MAPEPTIDASE"/>
</dbReference>
<name>A0ABT1NGG2_9FIRM</name>
<comment type="caution">
    <text evidence="3">The sequence shown here is derived from an EMBL/GenBank/DDBJ whole genome shotgun (WGS) entry which is preliminary data.</text>
</comment>
<dbReference type="InterPro" id="IPR001714">
    <property type="entry name" value="Pept_M24_MAP"/>
</dbReference>
<protein>
    <submittedName>
        <fullName evidence="3">Xaa-Pro peptidase family protein</fullName>
    </submittedName>
</protein>
<feature type="domain" description="Creatinase N-terminal" evidence="2">
    <location>
        <begin position="17"/>
        <end position="162"/>
    </location>
</feature>
<dbReference type="Pfam" id="PF01321">
    <property type="entry name" value="Creatinase_N"/>
    <property type="match status" value="1"/>
</dbReference>
<sequence>MRQSLMLGFPVEEYERRLQKITSQMESKGIDAIILTSDENTFYFSGFNSIVWDSKVSTPGVVIITKDGSMALATTKGGAETARVTSCAEDIRAYGKDEYPTYAKAITSLLRDKGVIRGRVGLELGEGHKMHLNYNASQDLFNELKDAEIVDAAEIIWNLRSIKSPLEIEKIRECCSINIRGIQKGLDSLYEGMTEDELYRTIAQEYFRLGAQRTLPLGVRAGVERYSQSNCPPSDRPIGKGDIILIDGGPVYRGYYSDIIREAVIGKPTDYQLEMFNVAREACYKGIEAIKPGVPIKEVVKVVDDFMDNSKFSEINVYKNWCGHSIGVGVHEFPMLDSKTDTILQPGMTFAIEPYIYEYGVGSLGIEENILVTETGCEILTPSNSELMIL</sequence>
<dbReference type="InterPro" id="IPR036005">
    <property type="entry name" value="Creatinase/aminopeptidase-like"/>
</dbReference>
<dbReference type="PANTHER" id="PTHR46112">
    <property type="entry name" value="AMINOPEPTIDASE"/>
    <property type="match status" value="1"/>
</dbReference>
<dbReference type="Proteomes" id="UP001651880">
    <property type="component" value="Unassembled WGS sequence"/>
</dbReference>
<dbReference type="EMBL" id="JAJEKE010000004">
    <property type="protein sequence ID" value="MCQ1529233.1"/>
    <property type="molecule type" value="Genomic_DNA"/>
</dbReference>
<dbReference type="CDD" id="cd01066">
    <property type="entry name" value="APP_MetAP"/>
    <property type="match status" value="1"/>
</dbReference>
<evidence type="ECO:0000313" key="3">
    <source>
        <dbReference type="EMBL" id="MCQ1529233.1"/>
    </source>
</evidence>
<dbReference type="InterPro" id="IPR029149">
    <property type="entry name" value="Creatin/AminoP/Spt16_N"/>
</dbReference>
<dbReference type="SUPFAM" id="SSF55920">
    <property type="entry name" value="Creatinase/aminopeptidase"/>
    <property type="match status" value="1"/>
</dbReference>
<dbReference type="Pfam" id="PF00557">
    <property type="entry name" value="Peptidase_M24"/>
    <property type="match status" value="1"/>
</dbReference>
<organism evidence="3 4">
    <name type="scientific">Lutispora saccharofermentans</name>
    <dbReference type="NCBI Taxonomy" id="3024236"/>
    <lineage>
        <taxon>Bacteria</taxon>
        <taxon>Bacillati</taxon>
        <taxon>Bacillota</taxon>
        <taxon>Clostridia</taxon>
        <taxon>Lutisporales</taxon>
        <taxon>Lutisporaceae</taxon>
        <taxon>Lutispora</taxon>
    </lineage>
</organism>
<proteinExistence type="predicted"/>